<proteinExistence type="inferred from homology"/>
<evidence type="ECO:0000256" key="2">
    <source>
        <dbReference type="ARBA" id="ARBA00022448"/>
    </source>
</evidence>
<keyword evidence="6 9" id="KW-0472">Membrane</keyword>
<evidence type="ECO:0000256" key="1">
    <source>
        <dbReference type="ARBA" id="ARBA00004141"/>
    </source>
</evidence>
<dbReference type="EMBL" id="OV696686">
    <property type="protein sequence ID" value="CAH1232785.1"/>
    <property type="molecule type" value="Genomic_DNA"/>
</dbReference>
<dbReference type="PANTHER" id="PTHR11003:SF330">
    <property type="entry name" value="POTASSIUM CHANNEL DOMAIN-CONTAINING PROTEIN"/>
    <property type="match status" value="1"/>
</dbReference>
<keyword evidence="4 9" id="KW-1133">Transmembrane helix</keyword>
<name>A0A8J9VVB9_BRALA</name>
<dbReference type="GO" id="GO:0030322">
    <property type="term" value="P:stabilization of membrane potential"/>
    <property type="evidence" value="ECO:0007669"/>
    <property type="project" value="TreeGrafter"/>
</dbReference>
<keyword evidence="3 8" id="KW-0812">Transmembrane</keyword>
<feature type="transmembrane region" description="Helical" evidence="9">
    <location>
        <begin position="131"/>
        <end position="152"/>
    </location>
</feature>
<accession>A0A8J9VVB9</accession>
<feature type="transmembrane region" description="Helical" evidence="9">
    <location>
        <begin position="106"/>
        <end position="124"/>
    </location>
</feature>
<sequence>MGEGQATWKQILPVFIIFLVFLFAGAGIFKGLEDHFYDPADPPPRRRRVDDIVHEFVQNFTTNGVPPTDAEVHDLVKQVEIAKHGRILEQVSHDNDTSYNLDYMESWYFCMTIVTTIGYGHMGPLTDAGKIFCCAFAFIGIPICLILLALVGGQLGDANRWLDKRVKEALSKKIKNPGFISIVGILVSLIVMLSVFFFIPALIFTLVEEDWTYLEALYYCFITLSTVGFGDFVAALPSSTQSYAINTIYKFVVFLWIMVGLTFLAGALDLMVTKLKDLGSKMSDLDVPNIDGVNVDMADLKLPKGFKSKMGKDIKPKEVSEWGKTGTYNGGFDTPL</sequence>
<evidence type="ECO:0000256" key="9">
    <source>
        <dbReference type="SAM" id="Phobius"/>
    </source>
</evidence>
<feature type="transmembrane region" description="Helical" evidence="9">
    <location>
        <begin position="216"/>
        <end position="236"/>
    </location>
</feature>
<dbReference type="Gene3D" id="1.10.287.70">
    <property type="match status" value="1"/>
</dbReference>
<evidence type="ECO:0000256" key="4">
    <source>
        <dbReference type="ARBA" id="ARBA00022989"/>
    </source>
</evidence>
<dbReference type="Proteomes" id="UP000838412">
    <property type="component" value="Chromosome 1"/>
</dbReference>
<dbReference type="GO" id="GO:0015271">
    <property type="term" value="F:outward rectifier potassium channel activity"/>
    <property type="evidence" value="ECO:0007669"/>
    <property type="project" value="TreeGrafter"/>
</dbReference>
<dbReference type="OrthoDB" id="297496at2759"/>
<dbReference type="GO" id="GO:0022841">
    <property type="term" value="F:potassium ion leak channel activity"/>
    <property type="evidence" value="ECO:0007669"/>
    <property type="project" value="TreeGrafter"/>
</dbReference>
<evidence type="ECO:0000256" key="3">
    <source>
        <dbReference type="ARBA" id="ARBA00022692"/>
    </source>
</evidence>
<comment type="similarity">
    <text evidence="8">Belongs to the two pore domain potassium channel (TC 1.A.1.8) family.</text>
</comment>
<dbReference type="GO" id="GO:0005886">
    <property type="term" value="C:plasma membrane"/>
    <property type="evidence" value="ECO:0007669"/>
    <property type="project" value="TreeGrafter"/>
</dbReference>
<evidence type="ECO:0000256" key="6">
    <source>
        <dbReference type="ARBA" id="ARBA00023136"/>
    </source>
</evidence>
<keyword evidence="7 8" id="KW-0407">Ion channel</keyword>
<reference evidence="11" key="1">
    <citation type="submission" date="2022-01" db="EMBL/GenBank/DDBJ databases">
        <authorList>
            <person name="Braso-Vives M."/>
        </authorList>
    </citation>
    <scope>NUCLEOTIDE SEQUENCE</scope>
</reference>
<evidence type="ECO:0000256" key="5">
    <source>
        <dbReference type="ARBA" id="ARBA00023065"/>
    </source>
</evidence>
<feature type="transmembrane region" description="Helical" evidence="9">
    <location>
        <begin position="12"/>
        <end position="29"/>
    </location>
</feature>
<evidence type="ECO:0000313" key="12">
    <source>
        <dbReference type="Proteomes" id="UP000838412"/>
    </source>
</evidence>
<dbReference type="SUPFAM" id="SSF81324">
    <property type="entry name" value="Voltage-gated potassium channels"/>
    <property type="match status" value="2"/>
</dbReference>
<evidence type="ECO:0000256" key="7">
    <source>
        <dbReference type="ARBA" id="ARBA00023303"/>
    </source>
</evidence>
<dbReference type="PRINTS" id="PR01333">
    <property type="entry name" value="2POREKCHANEL"/>
</dbReference>
<protein>
    <submittedName>
        <fullName evidence="11">KCNK2 protein</fullName>
    </submittedName>
</protein>
<evidence type="ECO:0000256" key="8">
    <source>
        <dbReference type="RuleBase" id="RU003857"/>
    </source>
</evidence>
<evidence type="ECO:0000259" key="10">
    <source>
        <dbReference type="Pfam" id="PF07885"/>
    </source>
</evidence>
<feature type="transmembrane region" description="Helical" evidence="9">
    <location>
        <begin position="179"/>
        <end position="204"/>
    </location>
</feature>
<gene>
    <name evidence="11" type="primary">KCNK2</name>
    <name evidence="11" type="ORF">BLAG_LOCUS1757</name>
</gene>
<dbReference type="PANTHER" id="PTHR11003">
    <property type="entry name" value="POTASSIUM CHANNEL, SUBFAMILY K"/>
    <property type="match status" value="1"/>
</dbReference>
<dbReference type="Pfam" id="PF07885">
    <property type="entry name" value="Ion_trans_2"/>
    <property type="match status" value="2"/>
</dbReference>
<feature type="domain" description="Potassium channel" evidence="10">
    <location>
        <begin position="194"/>
        <end position="275"/>
    </location>
</feature>
<comment type="subcellular location">
    <subcellularLocation>
        <location evidence="1">Membrane</location>
        <topology evidence="1">Multi-pass membrane protein</topology>
    </subcellularLocation>
</comment>
<keyword evidence="12" id="KW-1185">Reference proteome</keyword>
<dbReference type="InterPro" id="IPR013099">
    <property type="entry name" value="K_chnl_dom"/>
</dbReference>
<feature type="transmembrane region" description="Helical" evidence="9">
    <location>
        <begin position="248"/>
        <end position="272"/>
    </location>
</feature>
<dbReference type="InterPro" id="IPR003280">
    <property type="entry name" value="2pore_dom_K_chnl"/>
</dbReference>
<dbReference type="AlphaFoldDB" id="A0A8J9VVB9"/>
<keyword evidence="2 8" id="KW-0813">Transport</keyword>
<feature type="domain" description="Potassium channel" evidence="10">
    <location>
        <begin position="97"/>
        <end position="152"/>
    </location>
</feature>
<dbReference type="FunFam" id="1.10.287.70:FF:000193">
    <property type="entry name" value="Uncharacterized protein, isoform A"/>
    <property type="match status" value="1"/>
</dbReference>
<organism evidence="11 12">
    <name type="scientific">Branchiostoma lanceolatum</name>
    <name type="common">Common lancelet</name>
    <name type="synonym">Amphioxus lanceolatum</name>
    <dbReference type="NCBI Taxonomy" id="7740"/>
    <lineage>
        <taxon>Eukaryota</taxon>
        <taxon>Metazoa</taxon>
        <taxon>Chordata</taxon>
        <taxon>Cephalochordata</taxon>
        <taxon>Leptocardii</taxon>
        <taxon>Amphioxiformes</taxon>
        <taxon>Branchiostomatidae</taxon>
        <taxon>Branchiostoma</taxon>
    </lineage>
</organism>
<evidence type="ECO:0000313" key="11">
    <source>
        <dbReference type="EMBL" id="CAH1232785.1"/>
    </source>
</evidence>
<keyword evidence="5 8" id="KW-0406">Ion transport</keyword>